<feature type="compositionally biased region" description="Acidic residues" evidence="1">
    <location>
        <begin position="489"/>
        <end position="499"/>
    </location>
</feature>
<dbReference type="Proteomes" id="UP000799291">
    <property type="component" value="Unassembled WGS sequence"/>
</dbReference>
<dbReference type="AlphaFoldDB" id="A0A6G1JB88"/>
<feature type="region of interest" description="Disordered" evidence="1">
    <location>
        <begin position="344"/>
        <end position="533"/>
    </location>
</feature>
<feature type="compositionally biased region" description="Basic and acidic residues" evidence="1">
    <location>
        <begin position="421"/>
        <end position="434"/>
    </location>
</feature>
<feature type="compositionally biased region" description="Pro residues" evidence="1">
    <location>
        <begin position="474"/>
        <end position="488"/>
    </location>
</feature>
<dbReference type="InterPro" id="IPR011333">
    <property type="entry name" value="SKP1/BTB/POZ_sf"/>
</dbReference>
<evidence type="ECO:0000256" key="1">
    <source>
        <dbReference type="SAM" id="MobiDB-lite"/>
    </source>
</evidence>
<name>A0A6G1JB88_9PLEO</name>
<dbReference type="EMBL" id="MU005575">
    <property type="protein sequence ID" value="KAF2687490.1"/>
    <property type="molecule type" value="Genomic_DNA"/>
</dbReference>
<evidence type="ECO:0008006" key="4">
    <source>
        <dbReference type="Google" id="ProtNLM"/>
    </source>
</evidence>
<dbReference type="Gene3D" id="3.30.710.10">
    <property type="entry name" value="Potassium Channel Kv1.1, Chain A"/>
    <property type="match status" value="1"/>
</dbReference>
<feature type="compositionally biased region" description="Polar residues" evidence="1">
    <location>
        <begin position="32"/>
        <end position="44"/>
    </location>
</feature>
<evidence type="ECO:0000313" key="3">
    <source>
        <dbReference type="Proteomes" id="UP000799291"/>
    </source>
</evidence>
<evidence type="ECO:0000313" key="2">
    <source>
        <dbReference type="EMBL" id="KAF2687490.1"/>
    </source>
</evidence>
<gene>
    <name evidence="2" type="ORF">K458DRAFT_401995</name>
</gene>
<reference evidence="2" key="1">
    <citation type="journal article" date="2020" name="Stud. Mycol.">
        <title>101 Dothideomycetes genomes: a test case for predicting lifestyles and emergence of pathogens.</title>
        <authorList>
            <person name="Haridas S."/>
            <person name="Albert R."/>
            <person name="Binder M."/>
            <person name="Bloem J."/>
            <person name="Labutti K."/>
            <person name="Salamov A."/>
            <person name="Andreopoulos B."/>
            <person name="Baker S."/>
            <person name="Barry K."/>
            <person name="Bills G."/>
            <person name="Bluhm B."/>
            <person name="Cannon C."/>
            <person name="Castanera R."/>
            <person name="Culley D."/>
            <person name="Daum C."/>
            <person name="Ezra D."/>
            <person name="Gonzalez J."/>
            <person name="Henrissat B."/>
            <person name="Kuo A."/>
            <person name="Liang C."/>
            <person name="Lipzen A."/>
            <person name="Lutzoni F."/>
            <person name="Magnuson J."/>
            <person name="Mondo S."/>
            <person name="Nolan M."/>
            <person name="Ohm R."/>
            <person name="Pangilinan J."/>
            <person name="Park H.-J."/>
            <person name="Ramirez L."/>
            <person name="Alfaro M."/>
            <person name="Sun H."/>
            <person name="Tritt A."/>
            <person name="Yoshinaga Y."/>
            <person name="Zwiers L.-H."/>
            <person name="Turgeon B."/>
            <person name="Goodwin S."/>
            <person name="Spatafora J."/>
            <person name="Crous P."/>
            <person name="Grigoriev I."/>
        </authorList>
    </citation>
    <scope>NUCLEOTIDE SEQUENCE</scope>
    <source>
        <strain evidence="2">CBS 122367</strain>
    </source>
</reference>
<feature type="compositionally biased region" description="Basic residues" evidence="1">
    <location>
        <begin position="504"/>
        <end position="513"/>
    </location>
</feature>
<keyword evidence="3" id="KW-1185">Reference proteome</keyword>
<dbReference type="PANTHER" id="PTHR37538:SF4">
    <property type="entry name" value="PITSLRE SERINE_THREONINE-PROTEIN KINASE CDC2L1"/>
    <property type="match status" value="1"/>
</dbReference>
<dbReference type="OrthoDB" id="3594103at2759"/>
<accession>A0A6G1JB88</accession>
<dbReference type="PANTHER" id="PTHR37538">
    <property type="entry name" value="BTB DOMAIN-CONTAINING PROTEIN"/>
    <property type="match status" value="1"/>
</dbReference>
<feature type="region of interest" description="Disordered" evidence="1">
    <location>
        <begin position="1"/>
        <end position="48"/>
    </location>
</feature>
<protein>
    <recommendedName>
        <fullName evidence="4">BTB domain-containing protein</fullName>
    </recommendedName>
</protein>
<sequence>MGKKKAAGRQQALTELEPLLEELSTESTGSSRPTTQRPKTSPYTGSPIALHIGPEHREYYVPQNLLQNPGWITSCSSGDYIYLPNVDEDTGHVLVHYLYTGVYQTLDNMETSPVKEVHIEFKRAVLAYATAKTYELAGLQQLAMHKVEHYGTEMNIFDVVEALNEDFSKLPGNTHWLQDYLNGKIETAFEEDHTTFAKDDFFGRISNVALNKVLAKRVVELYNNKLSRMLNIEKESIQRVSEEYVPAAQDSPVEEAPAQVFVAIEEAPVEDCPVNEGPAQECSVQECPVQECSIGGSPVEEAPVQEASIDPVAAEPKIDMSFGNAGGSKSPGFSFGGLSSWASGWPEKPKEEEDPWSFSFGNAKDKRKKKKGATLIEETPAESEPASEPVLQPEPEAAKEDDAWGWGSFSTGKKKKKGKKGVIEAIKEEPKVEELPSLPPEPAPLADDDWGSLVVAGKKKKGKKGAKQETLVEEPPPPPPEPELNPGPEPEDKEDDPWDDWGTTKKKKKKGKKGKEEPKAIGAPAGGEVDGSECGPCSAEAICEPDISTASPAARAEADVTLWALKQTEEVDMRVSNGYSDLKAESEQPVKTKGGICPVRVKHLLEGDKWKNCRQCRALLRQVAIQLASAGHADEDGYEIVDEVLMG</sequence>
<proteinExistence type="predicted"/>
<organism evidence="2 3">
    <name type="scientific">Lentithecium fluviatile CBS 122367</name>
    <dbReference type="NCBI Taxonomy" id="1168545"/>
    <lineage>
        <taxon>Eukaryota</taxon>
        <taxon>Fungi</taxon>
        <taxon>Dikarya</taxon>
        <taxon>Ascomycota</taxon>
        <taxon>Pezizomycotina</taxon>
        <taxon>Dothideomycetes</taxon>
        <taxon>Pleosporomycetidae</taxon>
        <taxon>Pleosporales</taxon>
        <taxon>Massarineae</taxon>
        <taxon>Lentitheciaceae</taxon>
        <taxon>Lentithecium</taxon>
    </lineage>
</organism>